<dbReference type="InterPro" id="IPR002104">
    <property type="entry name" value="Integrase_catalytic"/>
</dbReference>
<dbReference type="Pfam" id="PF00589">
    <property type="entry name" value="Phage_integrase"/>
    <property type="match status" value="1"/>
</dbReference>
<dbReference type="InterPro" id="IPR013762">
    <property type="entry name" value="Integrase-like_cat_sf"/>
</dbReference>
<dbReference type="SUPFAM" id="SSF56349">
    <property type="entry name" value="DNA breaking-rejoining enzymes"/>
    <property type="match status" value="1"/>
</dbReference>
<reference evidence="3 4" key="1">
    <citation type="journal article" date="2019" name="Int. J. Syst. Evol. Microbiol.">
        <title>The Global Catalogue of Microorganisms (GCM) 10K type strain sequencing project: providing services to taxonomists for standard genome sequencing and annotation.</title>
        <authorList>
            <consortium name="The Broad Institute Genomics Platform"/>
            <consortium name="The Broad Institute Genome Sequencing Center for Infectious Disease"/>
            <person name="Wu L."/>
            <person name="Ma J."/>
        </authorList>
    </citation>
    <scope>NUCLEOTIDE SEQUENCE [LARGE SCALE GENOMIC DNA]</scope>
    <source>
        <strain evidence="3 4">JCM 11136</strain>
    </source>
</reference>
<protein>
    <recommendedName>
        <fullName evidence="2">Tyr recombinase domain-containing protein</fullName>
    </recommendedName>
</protein>
<name>A0ABN1R7I9_9ACTN</name>
<organism evidence="3 4">
    <name type="scientific">Nonomuraea longicatena</name>
    <dbReference type="NCBI Taxonomy" id="83682"/>
    <lineage>
        <taxon>Bacteria</taxon>
        <taxon>Bacillati</taxon>
        <taxon>Actinomycetota</taxon>
        <taxon>Actinomycetes</taxon>
        <taxon>Streptosporangiales</taxon>
        <taxon>Streptosporangiaceae</taxon>
        <taxon>Nonomuraea</taxon>
    </lineage>
</organism>
<evidence type="ECO:0000313" key="4">
    <source>
        <dbReference type="Proteomes" id="UP001501578"/>
    </source>
</evidence>
<feature type="domain" description="Tyr recombinase" evidence="2">
    <location>
        <begin position="1"/>
        <end position="114"/>
    </location>
</feature>
<proteinExistence type="predicted"/>
<comment type="caution">
    <text evidence="3">The sequence shown here is derived from an EMBL/GenBank/DDBJ whole genome shotgun (WGS) entry which is preliminary data.</text>
</comment>
<keyword evidence="4" id="KW-1185">Reference proteome</keyword>
<evidence type="ECO:0000313" key="3">
    <source>
        <dbReference type="EMBL" id="GAA0952770.1"/>
    </source>
</evidence>
<sequence length="190" mass="20611">MVGIPQAIIPALREHLEVYVKPETTALVFAGVKGSPMRRSGFKRLAGWAGAVAGIGAPNLHLRDLRHAGNMIAATSGAGLKDLMTRMGHDNVRAATIYQHAVRGADKLITEAIDKHLVGHERARDDDEDGPPWGARSRGMITRANGTLMARGDQRVNTRSKPRLRVHRTTWAFARRAGDGNRTRAVSLGS</sequence>
<dbReference type="PROSITE" id="PS51898">
    <property type="entry name" value="TYR_RECOMBINASE"/>
    <property type="match status" value="1"/>
</dbReference>
<gene>
    <name evidence="3" type="ORF">GCM10009560_74840</name>
</gene>
<keyword evidence="1" id="KW-0233">DNA recombination</keyword>
<evidence type="ECO:0000259" key="2">
    <source>
        <dbReference type="PROSITE" id="PS51898"/>
    </source>
</evidence>
<dbReference type="EMBL" id="BAAAHQ010000055">
    <property type="protein sequence ID" value="GAA0952770.1"/>
    <property type="molecule type" value="Genomic_DNA"/>
</dbReference>
<accession>A0ABN1R7I9</accession>
<dbReference type="Gene3D" id="1.10.443.10">
    <property type="entry name" value="Intergrase catalytic core"/>
    <property type="match status" value="1"/>
</dbReference>
<evidence type="ECO:0000256" key="1">
    <source>
        <dbReference type="ARBA" id="ARBA00023172"/>
    </source>
</evidence>
<dbReference type="InterPro" id="IPR011010">
    <property type="entry name" value="DNA_brk_join_enz"/>
</dbReference>
<dbReference type="Proteomes" id="UP001501578">
    <property type="component" value="Unassembled WGS sequence"/>
</dbReference>